<dbReference type="PROSITE" id="PS00584">
    <property type="entry name" value="PFKB_KINASES_2"/>
    <property type="match status" value="1"/>
</dbReference>
<organism evidence="4 5">
    <name type="scientific">Nezara viridula</name>
    <name type="common">Southern green stink bug</name>
    <name type="synonym">Cimex viridulus</name>
    <dbReference type="NCBI Taxonomy" id="85310"/>
    <lineage>
        <taxon>Eukaryota</taxon>
        <taxon>Metazoa</taxon>
        <taxon>Ecdysozoa</taxon>
        <taxon>Arthropoda</taxon>
        <taxon>Hexapoda</taxon>
        <taxon>Insecta</taxon>
        <taxon>Pterygota</taxon>
        <taxon>Neoptera</taxon>
        <taxon>Paraneoptera</taxon>
        <taxon>Hemiptera</taxon>
        <taxon>Heteroptera</taxon>
        <taxon>Panheteroptera</taxon>
        <taxon>Pentatomomorpha</taxon>
        <taxon>Pentatomoidea</taxon>
        <taxon>Pentatomidae</taxon>
        <taxon>Pentatominae</taxon>
        <taxon>Nezara</taxon>
    </lineage>
</organism>
<dbReference type="OrthoDB" id="6600692at2759"/>
<feature type="domain" description="Carbohydrate kinase PfkB" evidence="3">
    <location>
        <begin position="4"/>
        <end position="288"/>
    </location>
</feature>
<dbReference type="InterPro" id="IPR029056">
    <property type="entry name" value="Ribokinase-like"/>
</dbReference>
<dbReference type="AlphaFoldDB" id="A0A9P0H703"/>
<dbReference type="EMBL" id="OV725079">
    <property type="protein sequence ID" value="CAH1396673.1"/>
    <property type="molecule type" value="Genomic_DNA"/>
</dbReference>
<protein>
    <recommendedName>
        <fullName evidence="3">Carbohydrate kinase PfkB domain-containing protein</fullName>
    </recommendedName>
</protein>
<reference evidence="4" key="1">
    <citation type="submission" date="2022-01" db="EMBL/GenBank/DDBJ databases">
        <authorList>
            <person name="King R."/>
        </authorList>
    </citation>
    <scope>NUCLEOTIDE SEQUENCE</scope>
</reference>
<dbReference type="InterPro" id="IPR052562">
    <property type="entry name" value="Ketohexokinase-related"/>
</dbReference>
<keyword evidence="2" id="KW-0418">Kinase</keyword>
<keyword evidence="5" id="KW-1185">Reference proteome</keyword>
<dbReference type="InterPro" id="IPR034093">
    <property type="entry name" value="KHK"/>
</dbReference>
<dbReference type="Gene3D" id="3.40.1190.20">
    <property type="match status" value="1"/>
</dbReference>
<dbReference type="SUPFAM" id="SSF53613">
    <property type="entry name" value="Ribokinase-like"/>
    <property type="match status" value="1"/>
</dbReference>
<proteinExistence type="predicted"/>
<dbReference type="PANTHER" id="PTHR42774:SF3">
    <property type="entry name" value="KETOHEXOKINASE"/>
    <property type="match status" value="1"/>
</dbReference>
<evidence type="ECO:0000256" key="1">
    <source>
        <dbReference type="ARBA" id="ARBA00022679"/>
    </source>
</evidence>
<gene>
    <name evidence="4" type="ORF">NEZAVI_LOCUS6694</name>
</gene>
<dbReference type="GO" id="GO:0004454">
    <property type="term" value="F:ketohexokinase activity"/>
    <property type="evidence" value="ECO:0007669"/>
    <property type="project" value="InterPro"/>
</dbReference>
<dbReference type="PANTHER" id="PTHR42774">
    <property type="entry name" value="PHOSPHOTRANSFERASE SYSTEM TRANSPORT PROTEIN"/>
    <property type="match status" value="1"/>
</dbReference>
<dbReference type="Proteomes" id="UP001152798">
    <property type="component" value="Chromosome 3"/>
</dbReference>
<accession>A0A9P0H703</accession>
<dbReference type="InterPro" id="IPR002173">
    <property type="entry name" value="Carboh/pur_kinase_PfkB_CS"/>
</dbReference>
<dbReference type="Pfam" id="PF00294">
    <property type="entry name" value="PfkB"/>
    <property type="match status" value="1"/>
</dbReference>
<evidence type="ECO:0000313" key="5">
    <source>
        <dbReference type="Proteomes" id="UP001152798"/>
    </source>
</evidence>
<sequence>MFQKILCVGLNCFDIIQICNSYPIEDSEQRSIEYRMQRGGNASNSSTVLSLLGSTCEFMGTLSKKTFWEFIQKDFEKYCIDISGCKIYYESQFPVSTIIINSQNGSRTIVHSNKDLPELDYEHFKNIDLTNYSWIHFEGRNVSEVSKMMLSVNDYKNVSELPITVSVELEKRKESLCLAALADIVFVGKEFSKNYNWDGMKTTLIEMRKHVKPSSTVISLWDKQGAMASSPEGIFSAPAYPPATVVDTLGAGDTFIGGFIHSMSRGKDLNESLHLACKIAGFKVGTYGYDELKNFKE</sequence>
<name>A0A9P0H703_NEZVI</name>
<evidence type="ECO:0000256" key="2">
    <source>
        <dbReference type="ARBA" id="ARBA00022777"/>
    </source>
</evidence>
<keyword evidence="1" id="KW-0808">Transferase</keyword>
<dbReference type="CDD" id="cd01939">
    <property type="entry name" value="Ketohexokinase"/>
    <property type="match status" value="1"/>
</dbReference>
<evidence type="ECO:0000313" key="4">
    <source>
        <dbReference type="EMBL" id="CAH1396673.1"/>
    </source>
</evidence>
<evidence type="ECO:0000259" key="3">
    <source>
        <dbReference type="Pfam" id="PF00294"/>
    </source>
</evidence>
<dbReference type="GO" id="GO:0006000">
    <property type="term" value="P:fructose metabolic process"/>
    <property type="evidence" value="ECO:0007669"/>
    <property type="project" value="InterPro"/>
</dbReference>
<dbReference type="InterPro" id="IPR011611">
    <property type="entry name" value="PfkB_dom"/>
</dbReference>